<dbReference type="OrthoDB" id="3546327at2759"/>
<reference evidence="2" key="1">
    <citation type="journal article" date="2021" name="IMA Fungus">
        <title>Genomic characterization of three marine fungi, including Emericellopsis atlantica sp. nov. with signatures of a generalist lifestyle and marine biomass degradation.</title>
        <authorList>
            <person name="Hagestad O.C."/>
            <person name="Hou L."/>
            <person name="Andersen J.H."/>
            <person name="Hansen E.H."/>
            <person name="Altermark B."/>
            <person name="Li C."/>
            <person name="Kuhnert E."/>
            <person name="Cox R.J."/>
            <person name="Crous P.W."/>
            <person name="Spatafora J.W."/>
            <person name="Lail K."/>
            <person name="Amirebrahimi M."/>
            <person name="Lipzen A."/>
            <person name="Pangilinan J."/>
            <person name="Andreopoulos W."/>
            <person name="Hayes R.D."/>
            <person name="Ng V."/>
            <person name="Grigoriev I.V."/>
            <person name="Jackson S.A."/>
            <person name="Sutton T.D.S."/>
            <person name="Dobson A.D.W."/>
            <person name="Rama T."/>
        </authorList>
    </citation>
    <scope>NUCLEOTIDE SEQUENCE</scope>
    <source>
        <strain evidence="2">TRa018bII</strain>
    </source>
</reference>
<proteinExistence type="predicted"/>
<feature type="domain" description="DUF7924" evidence="1">
    <location>
        <begin position="1"/>
        <end position="60"/>
    </location>
</feature>
<organism evidence="2 3">
    <name type="scientific">Amylocarpus encephaloides</name>
    <dbReference type="NCBI Taxonomy" id="45428"/>
    <lineage>
        <taxon>Eukaryota</taxon>
        <taxon>Fungi</taxon>
        <taxon>Dikarya</taxon>
        <taxon>Ascomycota</taxon>
        <taxon>Pezizomycotina</taxon>
        <taxon>Leotiomycetes</taxon>
        <taxon>Helotiales</taxon>
        <taxon>Helotiales incertae sedis</taxon>
        <taxon>Amylocarpus</taxon>
    </lineage>
</organism>
<dbReference type="AlphaFoldDB" id="A0A9P7YNY9"/>
<sequence length="66" mass="8157">MNGTEARLYISWKHDELDFYMRKVDGFLLQSPEHYLKFRKYVRNIIDWGKDKRLKEIRDSLDRQPP</sequence>
<name>A0A9P7YNY9_9HELO</name>
<dbReference type="PANTHER" id="PTHR42470">
    <property type="entry name" value="VAST DOMAIN-CONTAINING PROTEIN"/>
    <property type="match status" value="1"/>
</dbReference>
<keyword evidence="3" id="KW-1185">Reference proteome</keyword>
<dbReference type="EMBL" id="MU251394">
    <property type="protein sequence ID" value="KAG9237037.1"/>
    <property type="molecule type" value="Genomic_DNA"/>
</dbReference>
<gene>
    <name evidence="2" type="ORF">BJ875DRAFT_454745</name>
</gene>
<dbReference type="Pfam" id="PF25545">
    <property type="entry name" value="DUF7924"/>
    <property type="match status" value="1"/>
</dbReference>
<evidence type="ECO:0000313" key="2">
    <source>
        <dbReference type="EMBL" id="KAG9237037.1"/>
    </source>
</evidence>
<dbReference type="PANTHER" id="PTHR42470:SF1">
    <property type="entry name" value="VAST DOMAIN-CONTAINING PROTEIN"/>
    <property type="match status" value="1"/>
</dbReference>
<evidence type="ECO:0000313" key="3">
    <source>
        <dbReference type="Proteomes" id="UP000824998"/>
    </source>
</evidence>
<comment type="caution">
    <text evidence="2">The sequence shown here is derived from an EMBL/GenBank/DDBJ whole genome shotgun (WGS) entry which is preliminary data.</text>
</comment>
<protein>
    <recommendedName>
        <fullName evidence="1">DUF7924 domain-containing protein</fullName>
    </recommendedName>
</protein>
<evidence type="ECO:0000259" key="1">
    <source>
        <dbReference type="Pfam" id="PF25545"/>
    </source>
</evidence>
<dbReference type="InterPro" id="IPR057684">
    <property type="entry name" value="DUF7924"/>
</dbReference>
<accession>A0A9P7YNY9</accession>
<dbReference type="Proteomes" id="UP000824998">
    <property type="component" value="Unassembled WGS sequence"/>
</dbReference>